<feature type="transmembrane region" description="Helical" evidence="1">
    <location>
        <begin position="124"/>
        <end position="141"/>
    </location>
</feature>
<dbReference type="GeneID" id="82170837"/>
<proteinExistence type="predicted"/>
<gene>
    <name evidence="2" type="ORF">BD01_1576</name>
</gene>
<dbReference type="EMBL" id="CP007264">
    <property type="protein sequence ID" value="AHL23181.1"/>
    <property type="molecule type" value="Genomic_DNA"/>
</dbReference>
<dbReference type="HOGENOM" id="CLU_1801794_0_0_2"/>
<evidence type="ECO:0000256" key="1">
    <source>
        <dbReference type="SAM" id="Phobius"/>
    </source>
</evidence>
<sequence>MDETLVLLLLGLYGYVAFALVLHTAKKTLLGKSFFWPETRRYTDVVIGLVSLLYSTRVSQSDLRFITALYGLSLLANSLRGPLGVGKWNVGARKAFNYLANSYIVLSLFLMAPAVKKLTGVEPVLILIPLFLGTYYVVWGWRR</sequence>
<accession>W8P315</accession>
<dbReference type="AlphaFoldDB" id="W8P315"/>
<name>W8P315_9EURY</name>
<dbReference type="RefSeq" id="WP_042691585.1">
    <property type="nucleotide sequence ID" value="NZ_CP007264.1"/>
</dbReference>
<organism evidence="2 3">
    <name type="scientific">Thermococcus nautili</name>
    <dbReference type="NCBI Taxonomy" id="195522"/>
    <lineage>
        <taxon>Archaea</taxon>
        <taxon>Methanobacteriati</taxon>
        <taxon>Methanobacteriota</taxon>
        <taxon>Thermococci</taxon>
        <taxon>Thermococcales</taxon>
        <taxon>Thermococcaceae</taxon>
        <taxon>Thermococcus</taxon>
    </lineage>
</organism>
<dbReference type="Proteomes" id="UP000019434">
    <property type="component" value="Chromosome"/>
</dbReference>
<feature type="transmembrane region" description="Helical" evidence="1">
    <location>
        <begin position="6"/>
        <end position="22"/>
    </location>
</feature>
<keyword evidence="1" id="KW-1133">Transmembrane helix</keyword>
<keyword evidence="3" id="KW-1185">Reference proteome</keyword>
<reference evidence="2 3" key="1">
    <citation type="submission" date="2014-02" db="EMBL/GenBank/DDBJ databases">
        <title>Genome Sequence of an Hyperthermophilic Archaeon, Thermococcus nautili 30-1, producing viral vesicles.</title>
        <authorList>
            <person name="Oberto J."/>
            <person name="Gaudin M."/>
            <person name="Cossu M."/>
            <person name="Gorlas A."/>
            <person name="Slesarev A."/>
            <person name="Marguet E."/>
            <person name="Forterre P."/>
        </authorList>
    </citation>
    <scope>NUCLEOTIDE SEQUENCE [LARGE SCALE GENOMIC DNA]</scope>
    <source>
        <strain evidence="2 3">30-1</strain>
    </source>
</reference>
<protein>
    <submittedName>
        <fullName evidence="2">Uncharacterized protein</fullName>
    </submittedName>
</protein>
<feature type="transmembrane region" description="Helical" evidence="1">
    <location>
        <begin position="95"/>
        <end position="112"/>
    </location>
</feature>
<evidence type="ECO:0000313" key="3">
    <source>
        <dbReference type="Proteomes" id="UP000019434"/>
    </source>
</evidence>
<dbReference type="OrthoDB" id="101008at2157"/>
<dbReference type="KEGG" id="tnu:BD01_1576"/>
<keyword evidence="1" id="KW-0812">Transmembrane</keyword>
<evidence type="ECO:0000313" key="2">
    <source>
        <dbReference type="EMBL" id="AHL23181.1"/>
    </source>
</evidence>
<keyword evidence="1" id="KW-0472">Membrane</keyword>
<dbReference type="STRING" id="195522.BD01_1576"/>